<evidence type="ECO:0000313" key="2">
    <source>
        <dbReference type="EMBL" id="OQU93097.1"/>
    </source>
</evidence>
<dbReference type="InParanoid" id="A0A1Z5SB22"/>
<dbReference type="Proteomes" id="UP000000768">
    <property type="component" value="Chromosome 1"/>
</dbReference>
<feature type="region of interest" description="Disordered" evidence="1">
    <location>
        <begin position="20"/>
        <end position="87"/>
    </location>
</feature>
<keyword evidence="3" id="KW-1185">Reference proteome</keyword>
<dbReference type="AlphaFoldDB" id="A0A1Z5SB22"/>
<sequence>MLGAHLSVFQELEARAAARRPLEPRARDGDWRISDLGPAAAGVQQRAPVREPGGAAGPGEELRSRCGLASDPRRCPPPRPPSSPARFFCPRQRASVRCPAIQSTARPARPDTRPWRRRPCAAQMQSRARAAYHQLKITFGHAQHRGPPRSGAGKSLAPIGHWRPRFAHTKCID</sequence>
<evidence type="ECO:0000256" key="1">
    <source>
        <dbReference type="SAM" id="MobiDB-lite"/>
    </source>
</evidence>
<dbReference type="Gramene" id="OQU93097">
    <property type="protein sequence ID" value="OQU93097"/>
    <property type="gene ID" value="SORBI_3001G477350"/>
</dbReference>
<accession>A0A1Z5SB22</accession>
<reference evidence="3" key="2">
    <citation type="journal article" date="2018" name="Plant J.">
        <title>The Sorghum bicolor reference genome: improved assembly, gene annotations, a transcriptome atlas, and signatures of genome organization.</title>
        <authorList>
            <person name="McCormick R.F."/>
            <person name="Truong S.K."/>
            <person name="Sreedasyam A."/>
            <person name="Jenkins J."/>
            <person name="Shu S."/>
            <person name="Sims D."/>
            <person name="Kennedy M."/>
            <person name="Amirebrahimi M."/>
            <person name="Weers B.D."/>
            <person name="McKinley B."/>
            <person name="Mattison A."/>
            <person name="Morishige D.T."/>
            <person name="Grimwood J."/>
            <person name="Schmutz J."/>
            <person name="Mullet J.E."/>
        </authorList>
    </citation>
    <scope>NUCLEOTIDE SEQUENCE [LARGE SCALE GENOMIC DNA]</scope>
    <source>
        <strain evidence="3">cv. BTx623</strain>
    </source>
</reference>
<protein>
    <submittedName>
        <fullName evidence="2">Uncharacterized protein</fullName>
    </submittedName>
</protein>
<reference evidence="2 3" key="1">
    <citation type="journal article" date="2009" name="Nature">
        <title>The Sorghum bicolor genome and the diversification of grasses.</title>
        <authorList>
            <person name="Paterson A.H."/>
            <person name="Bowers J.E."/>
            <person name="Bruggmann R."/>
            <person name="Dubchak I."/>
            <person name="Grimwood J."/>
            <person name="Gundlach H."/>
            <person name="Haberer G."/>
            <person name="Hellsten U."/>
            <person name="Mitros T."/>
            <person name="Poliakov A."/>
            <person name="Schmutz J."/>
            <person name="Spannagl M."/>
            <person name="Tang H."/>
            <person name="Wang X."/>
            <person name="Wicker T."/>
            <person name="Bharti A.K."/>
            <person name="Chapman J."/>
            <person name="Feltus F.A."/>
            <person name="Gowik U."/>
            <person name="Grigoriev I.V."/>
            <person name="Lyons E."/>
            <person name="Maher C.A."/>
            <person name="Martis M."/>
            <person name="Narechania A."/>
            <person name="Otillar R.P."/>
            <person name="Penning B.W."/>
            <person name="Salamov A.A."/>
            <person name="Wang Y."/>
            <person name="Zhang L."/>
            <person name="Carpita N.C."/>
            <person name="Freeling M."/>
            <person name="Gingle A.R."/>
            <person name="Hash C.T."/>
            <person name="Keller B."/>
            <person name="Klein P."/>
            <person name="Kresovich S."/>
            <person name="McCann M.C."/>
            <person name="Ming R."/>
            <person name="Peterson D.G."/>
            <person name="Mehboob-ur-Rahman"/>
            <person name="Ware D."/>
            <person name="Westhoff P."/>
            <person name="Mayer K.F."/>
            <person name="Messing J."/>
            <person name="Rokhsar D.S."/>
        </authorList>
    </citation>
    <scope>NUCLEOTIDE SEQUENCE [LARGE SCALE GENOMIC DNA]</scope>
    <source>
        <strain evidence="3">cv. BTx623</strain>
    </source>
</reference>
<gene>
    <name evidence="2" type="ORF">SORBI_3001G477350</name>
</gene>
<organism evidence="2 3">
    <name type="scientific">Sorghum bicolor</name>
    <name type="common">Sorghum</name>
    <name type="synonym">Sorghum vulgare</name>
    <dbReference type="NCBI Taxonomy" id="4558"/>
    <lineage>
        <taxon>Eukaryota</taxon>
        <taxon>Viridiplantae</taxon>
        <taxon>Streptophyta</taxon>
        <taxon>Embryophyta</taxon>
        <taxon>Tracheophyta</taxon>
        <taxon>Spermatophyta</taxon>
        <taxon>Magnoliopsida</taxon>
        <taxon>Liliopsida</taxon>
        <taxon>Poales</taxon>
        <taxon>Poaceae</taxon>
        <taxon>PACMAD clade</taxon>
        <taxon>Panicoideae</taxon>
        <taxon>Andropogonodae</taxon>
        <taxon>Andropogoneae</taxon>
        <taxon>Sorghinae</taxon>
        <taxon>Sorghum</taxon>
    </lineage>
</organism>
<name>A0A1Z5SB22_SORBI</name>
<feature type="compositionally biased region" description="Basic and acidic residues" evidence="1">
    <location>
        <begin position="20"/>
        <end position="33"/>
    </location>
</feature>
<dbReference type="EMBL" id="CM000760">
    <property type="protein sequence ID" value="OQU93097.1"/>
    <property type="molecule type" value="Genomic_DNA"/>
</dbReference>
<proteinExistence type="predicted"/>
<evidence type="ECO:0000313" key="3">
    <source>
        <dbReference type="Proteomes" id="UP000000768"/>
    </source>
</evidence>